<dbReference type="InterPro" id="IPR001750">
    <property type="entry name" value="ND/Mrp_TM"/>
</dbReference>
<dbReference type="GO" id="GO:0015990">
    <property type="term" value="P:electron transport coupled proton transport"/>
    <property type="evidence" value="ECO:0007669"/>
    <property type="project" value="TreeGrafter"/>
</dbReference>
<dbReference type="PANTHER" id="PTHR43507">
    <property type="entry name" value="NADH-UBIQUINONE OXIDOREDUCTASE CHAIN 4"/>
    <property type="match status" value="1"/>
</dbReference>
<evidence type="ECO:0000256" key="7">
    <source>
        <dbReference type="ARBA" id="ARBA00022660"/>
    </source>
</evidence>
<evidence type="ECO:0000256" key="8">
    <source>
        <dbReference type="ARBA" id="ARBA00022692"/>
    </source>
</evidence>
<feature type="transmembrane region" description="Helical" evidence="17">
    <location>
        <begin position="284"/>
        <end position="305"/>
    </location>
</feature>
<dbReference type="GO" id="GO:0042773">
    <property type="term" value="P:ATP synthesis coupled electron transport"/>
    <property type="evidence" value="ECO:0007669"/>
    <property type="project" value="InterPro"/>
</dbReference>
<evidence type="ECO:0000256" key="1">
    <source>
        <dbReference type="ARBA" id="ARBA00003257"/>
    </source>
</evidence>
<keyword evidence="14 17" id="KW-0496">Mitochondrion</keyword>
<feature type="transmembrane region" description="Helical" evidence="17">
    <location>
        <begin position="97"/>
        <end position="117"/>
    </location>
</feature>
<evidence type="ECO:0000256" key="12">
    <source>
        <dbReference type="ARBA" id="ARBA00023027"/>
    </source>
</evidence>
<dbReference type="GO" id="GO:0031966">
    <property type="term" value="C:mitochondrial membrane"/>
    <property type="evidence" value="ECO:0007669"/>
    <property type="project" value="UniProtKB-SubCell"/>
</dbReference>
<organism evidence="19">
    <name type="scientific">Janira maculosa</name>
    <dbReference type="NCBI Taxonomy" id="155701"/>
    <lineage>
        <taxon>Eukaryota</taxon>
        <taxon>Metazoa</taxon>
        <taxon>Ecdysozoa</taxon>
        <taxon>Arthropoda</taxon>
        <taxon>Crustacea</taxon>
        <taxon>Multicrustacea</taxon>
        <taxon>Malacostraca</taxon>
        <taxon>Eumalacostraca</taxon>
        <taxon>Peracarida</taxon>
        <taxon>Isopoda</taxon>
        <taxon>Asellota</taxon>
        <taxon>Janiroidea</taxon>
        <taxon>Janiridae</taxon>
        <taxon>Janira</taxon>
    </lineage>
</organism>
<evidence type="ECO:0000256" key="2">
    <source>
        <dbReference type="ARBA" id="ARBA00004225"/>
    </source>
</evidence>
<feature type="transmembrane region" description="Helical" evidence="17">
    <location>
        <begin position="198"/>
        <end position="219"/>
    </location>
</feature>
<evidence type="ECO:0000256" key="4">
    <source>
        <dbReference type="ARBA" id="ARBA00012944"/>
    </source>
</evidence>
<reference evidence="19" key="1">
    <citation type="journal article" date="2012" name="Mol. Phylogenet. Evol.">
        <title>Multiple rearrangements in mitochondrial genomes of Isopoda and phylogenetic implications.</title>
        <authorList>
            <person name="Kilpert F."/>
            <person name="Held C."/>
            <person name="Podsiadlowski L."/>
        </authorList>
    </citation>
    <scope>NUCLEOTIDE SEQUENCE</scope>
</reference>
<feature type="transmembrane region" description="Helical" evidence="17">
    <location>
        <begin position="259"/>
        <end position="278"/>
    </location>
</feature>
<keyword evidence="15 17" id="KW-0472">Membrane</keyword>
<protein>
    <recommendedName>
        <fullName evidence="5 17">NADH-ubiquinone oxidoreductase chain 4</fullName>
        <ecNumber evidence="4 17">7.1.1.2</ecNumber>
    </recommendedName>
</protein>
<comment type="subcellular location">
    <subcellularLocation>
        <location evidence="2 17">Mitochondrion membrane</location>
        <topology evidence="2 17">Multi-pass membrane protein</topology>
    </subcellularLocation>
</comment>
<evidence type="ECO:0000256" key="6">
    <source>
        <dbReference type="ARBA" id="ARBA00022448"/>
    </source>
</evidence>
<proteinExistence type="inferred from homology"/>
<name>E3SXA5_9CRUS</name>
<dbReference type="AlphaFoldDB" id="E3SXA5"/>
<comment type="function">
    <text evidence="17">Core subunit of the mitochondrial membrane respiratory chain NADH dehydrogenase (Complex I) which catalyzes electron transfer from NADH through the respiratory chain, using ubiquinone as an electron acceptor. Essential for the catalytic activity and assembly of complex I.</text>
</comment>
<dbReference type="GO" id="GO:0008137">
    <property type="term" value="F:NADH dehydrogenase (ubiquinone) activity"/>
    <property type="evidence" value="ECO:0007669"/>
    <property type="project" value="UniProtKB-UniRule"/>
</dbReference>
<gene>
    <name evidence="19" type="primary">ND4</name>
</gene>
<dbReference type="GO" id="GO:0048039">
    <property type="term" value="F:ubiquinone binding"/>
    <property type="evidence" value="ECO:0007669"/>
    <property type="project" value="TreeGrafter"/>
</dbReference>
<evidence type="ECO:0000313" key="19">
    <source>
        <dbReference type="EMBL" id="ADA69788.1"/>
    </source>
</evidence>
<comment type="similarity">
    <text evidence="3 17">Belongs to the complex I subunit 4 family.</text>
</comment>
<feature type="transmembrane region" description="Helical" evidence="17">
    <location>
        <begin position="365"/>
        <end position="387"/>
    </location>
</feature>
<dbReference type="EMBL" id="GU130255">
    <property type="protein sequence ID" value="ADA69788.1"/>
    <property type="molecule type" value="Genomic_DNA"/>
</dbReference>
<keyword evidence="10 17" id="KW-0249">Electron transport</keyword>
<feature type="transmembrane region" description="Helical" evidence="17">
    <location>
        <begin position="124"/>
        <end position="143"/>
    </location>
</feature>
<dbReference type="PANTHER" id="PTHR43507:SF20">
    <property type="entry name" value="NADH-UBIQUINONE OXIDOREDUCTASE CHAIN 4"/>
    <property type="match status" value="1"/>
</dbReference>
<evidence type="ECO:0000256" key="16">
    <source>
        <dbReference type="ARBA" id="ARBA00049551"/>
    </source>
</evidence>
<keyword evidence="7 17" id="KW-0679">Respiratory chain</keyword>
<comment type="function">
    <text evidence="1">Core subunit of the mitochondrial membrane respiratory chain NADH dehydrogenase (Complex I) that is believed to belong to the minimal assembly required for catalysis. Complex I functions in the transfer of electrons from NADH to the respiratory chain. The immediate electron acceptor for the enzyme is believed to be ubiquinone.</text>
</comment>
<keyword evidence="12 17" id="KW-0520">NAD</keyword>
<evidence type="ECO:0000256" key="11">
    <source>
        <dbReference type="ARBA" id="ARBA00022989"/>
    </source>
</evidence>
<keyword evidence="6 17" id="KW-0813">Transport</keyword>
<evidence type="ECO:0000256" key="13">
    <source>
        <dbReference type="ARBA" id="ARBA00023075"/>
    </source>
</evidence>
<feature type="transmembrane region" description="Helical" evidence="17">
    <location>
        <begin position="50"/>
        <end position="67"/>
    </location>
</feature>
<keyword evidence="9" id="KW-1278">Translocase</keyword>
<evidence type="ECO:0000256" key="10">
    <source>
        <dbReference type="ARBA" id="ARBA00022982"/>
    </source>
</evidence>
<sequence length="433" mass="48362">MMKLMFLSISLNLTGLKKMSMSLMVLLLVYLGMHYLDTFEIFSFFSLDSVGWSFMALTAWIFLILSLMSSSKSFLFILAFLQFILFNAFSVSSFISFYIWFEASLVPTFALILGWGYQPERLMATFYLIFYTVFASLPLLVILNSLSKTGQNYFHSGMEPTSLFSTSFLIMIPLMLAFLVKLPLYFSHLWLIKAHVEAPVAGSMILASILLKLGGYGLIRSFYFISVSSSFFLNSMLSWALIGGTFASFLCYRKSDMKMMIALSSVAHMAIVAGGIFSSSVWGINGAVMIMLGHGFSSSGLFCIANMSYLRGGSRSFKILKGLKNILPSLTLWWFLLLVVNMAGPPTLNLLGEISAIISLSSLSLVMWLPISLMVWMAAAYSLALYLKSQHGKMAKKSAALPGETNEHLLNLLHWFPVNILILKSSIFIPWIF</sequence>
<evidence type="ECO:0000256" key="15">
    <source>
        <dbReference type="ARBA" id="ARBA00023136"/>
    </source>
</evidence>
<feature type="transmembrane region" description="Helical" evidence="17">
    <location>
        <begin position="231"/>
        <end position="252"/>
    </location>
</feature>
<evidence type="ECO:0000256" key="14">
    <source>
        <dbReference type="ARBA" id="ARBA00023128"/>
    </source>
</evidence>
<feature type="transmembrane region" description="Helical" evidence="17">
    <location>
        <begin position="163"/>
        <end position="186"/>
    </location>
</feature>
<dbReference type="Pfam" id="PF00361">
    <property type="entry name" value="Proton_antipo_M"/>
    <property type="match status" value="1"/>
</dbReference>
<dbReference type="InterPro" id="IPR003918">
    <property type="entry name" value="NADH_UbQ_OxRdtase"/>
</dbReference>
<accession>E3SXA5</accession>
<keyword evidence="11 17" id="KW-1133">Transmembrane helix</keyword>
<keyword evidence="13 17" id="KW-0830">Ubiquinone</keyword>
<geneLocation type="mitochondrion" evidence="19"/>
<evidence type="ECO:0000256" key="5">
    <source>
        <dbReference type="ARBA" id="ARBA00021006"/>
    </source>
</evidence>
<dbReference type="PRINTS" id="PR01437">
    <property type="entry name" value="NUOXDRDTASE4"/>
</dbReference>
<keyword evidence="8 17" id="KW-0812">Transmembrane</keyword>
<feature type="transmembrane region" description="Helical" evidence="17">
    <location>
        <begin position="74"/>
        <end position="91"/>
    </location>
</feature>
<feature type="transmembrane region" description="Helical" evidence="17">
    <location>
        <begin position="21"/>
        <end position="44"/>
    </location>
</feature>
<feature type="transmembrane region" description="Helical" evidence="17">
    <location>
        <begin position="326"/>
        <end position="345"/>
    </location>
</feature>
<feature type="domain" description="NADH:quinone oxidoreductase/Mrp antiporter transmembrane" evidence="18">
    <location>
        <begin position="93"/>
        <end position="370"/>
    </location>
</feature>
<dbReference type="GO" id="GO:0003954">
    <property type="term" value="F:NADH dehydrogenase activity"/>
    <property type="evidence" value="ECO:0007669"/>
    <property type="project" value="TreeGrafter"/>
</dbReference>
<evidence type="ECO:0000256" key="3">
    <source>
        <dbReference type="ARBA" id="ARBA00009025"/>
    </source>
</evidence>
<dbReference type="EC" id="7.1.1.2" evidence="4 17"/>
<evidence type="ECO:0000256" key="17">
    <source>
        <dbReference type="RuleBase" id="RU003297"/>
    </source>
</evidence>
<evidence type="ECO:0000259" key="18">
    <source>
        <dbReference type="Pfam" id="PF00361"/>
    </source>
</evidence>
<evidence type="ECO:0000256" key="9">
    <source>
        <dbReference type="ARBA" id="ARBA00022967"/>
    </source>
</evidence>
<comment type="catalytic activity">
    <reaction evidence="16 17">
        <text>a ubiquinone + NADH + 5 H(+)(in) = a ubiquinol + NAD(+) + 4 H(+)(out)</text>
        <dbReference type="Rhea" id="RHEA:29091"/>
        <dbReference type="Rhea" id="RHEA-COMP:9565"/>
        <dbReference type="Rhea" id="RHEA-COMP:9566"/>
        <dbReference type="ChEBI" id="CHEBI:15378"/>
        <dbReference type="ChEBI" id="CHEBI:16389"/>
        <dbReference type="ChEBI" id="CHEBI:17976"/>
        <dbReference type="ChEBI" id="CHEBI:57540"/>
        <dbReference type="ChEBI" id="CHEBI:57945"/>
        <dbReference type="EC" id="7.1.1.2"/>
    </reaction>
</comment>